<feature type="chain" id="PRO_5004383835" description="Dockerin domain-containing protein" evidence="1">
    <location>
        <begin position="19"/>
        <end position="703"/>
    </location>
</feature>
<reference evidence="3 4" key="1">
    <citation type="journal article" date="2013" name="Nat. Commun.">
        <title>Genome sequence and functional genomic analysis of the oil-degrading bacterium Oleispira antarctica.</title>
        <authorList>
            <person name="Kube M."/>
            <person name="Chernikova T.N."/>
            <person name="Al-Ramahi Y."/>
            <person name="Beloqui A."/>
            <person name="Lopez-Cortez N."/>
            <person name="Guazzaroni M.E."/>
            <person name="Heipieper H.J."/>
            <person name="Klages S."/>
            <person name="Kotsyurbenko O.R."/>
            <person name="Langer I."/>
            <person name="Nechitaylo T.Y."/>
            <person name="Lunsdorf H."/>
            <person name="Fernandez M."/>
            <person name="Juarez S."/>
            <person name="Ciordia S."/>
            <person name="Singer A."/>
            <person name="Kagan O."/>
            <person name="Egorova O."/>
            <person name="Petit P.A."/>
            <person name="Stogios P."/>
            <person name="Kim Y."/>
            <person name="Tchigvintsev A."/>
            <person name="Flick R."/>
            <person name="Denaro R."/>
            <person name="Genovese M."/>
            <person name="Albar J.P."/>
            <person name="Reva O.N."/>
            <person name="Martinez-Gomariz M."/>
            <person name="Tran H."/>
            <person name="Ferrer M."/>
            <person name="Savchenko A."/>
            <person name="Yakunin A.F."/>
            <person name="Yakimov M.M."/>
            <person name="Golyshina O.V."/>
            <person name="Reinhardt R."/>
            <person name="Golyshin P.N."/>
        </authorList>
    </citation>
    <scope>NUCLEOTIDE SEQUENCE [LARGE SCALE GENOMIC DNA]</scope>
</reference>
<dbReference type="GO" id="GO:0000272">
    <property type="term" value="P:polysaccharide catabolic process"/>
    <property type="evidence" value="ECO:0007669"/>
    <property type="project" value="InterPro"/>
</dbReference>
<sequence>MKFLSALALLFIVQISSANLSEHQPINPTDDGINLGSQGNKPMLSLFFLRGTGTNISFDGRYLAYVTEHENLSDPLTIDYIAHRYDKILNETTSSERLMKNSKKDGPSFSLIYFEDSTSQSILFTHDVVTNDGSSSTTHRYSFLTNEVSLYKPEVEVLWSVSPNGRFLKYDKDGTSYYFDKDSNEEKLVPVSYTLANGNVVNFQTSAAHGLDINDQGDLILQADHDSKDLLGSSRFYKYNVTSEIMLSVKDMLPSNYDINITKGTVHTALLSNNSQYITLPARNELGELVILLIDTISSVVVEHHVPFEVYGYGGLLPRLLTNTGIVQYVRSDTGSDGETGGTEFYLYDFIKNQVIERKLAMPEDQNFTEFQTILIDQISVEGNVAITYDVTMTLVSGEVDVETSLSWLNLASESENEISITPVDSVIDPYSNQVSQFSVDVSGTDIYGLDVNCNIASESLFVTEANYEDVFGSQNTTTLPLIYNANSIAAKETLIAPELSFTGAGSFVLADVIAEFTTENVEITCAAEILDENGQLLQAVSTSATILIDDGIHGGTGSVSGSLNIPGVTDLSGREVVLTIVGRQVTVITDETGHYEFEGLRDGDFTISLESDRYVQSCQAASVSGSSSVDLGSIELLAGDVNSDGSIGVADFMLVASRYRSIQGDGFYDSRGDFNADGTINIQDLLILDSNFGSTQCNPLPQ</sequence>
<evidence type="ECO:0000259" key="2">
    <source>
        <dbReference type="PROSITE" id="PS51766"/>
    </source>
</evidence>
<dbReference type="HOGENOM" id="CLU_392238_0_0_6"/>
<dbReference type="InterPro" id="IPR013784">
    <property type="entry name" value="Carb-bd-like_fold"/>
</dbReference>
<evidence type="ECO:0000256" key="1">
    <source>
        <dbReference type="SAM" id="SignalP"/>
    </source>
</evidence>
<dbReference type="PROSITE" id="PS00018">
    <property type="entry name" value="EF_HAND_1"/>
    <property type="match status" value="2"/>
</dbReference>
<dbReference type="PROSITE" id="PS51766">
    <property type="entry name" value="DOCKERIN"/>
    <property type="match status" value="1"/>
</dbReference>
<evidence type="ECO:0000313" key="4">
    <source>
        <dbReference type="Proteomes" id="UP000032749"/>
    </source>
</evidence>
<dbReference type="GO" id="GO:0030246">
    <property type="term" value="F:carbohydrate binding"/>
    <property type="evidence" value="ECO:0007669"/>
    <property type="project" value="InterPro"/>
</dbReference>
<dbReference type="OrthoDB" id="6091599at2"/>
<dbReference type="InterPro" id="IPR016134">
    <property type="entry name" value="Dockerin_dom"/>
</dbReference>
<accession>R4YPQ0</accession>
<dbReference type="InterPro" id="IPR018247">
    <property type="entry name" value="EF_Hand_1_Ca_BS"/>
</dbReference>
<dbReference type="InterPro" id="IPR002105">
    <property type="entry name" value="Dockerin_1_rpt"/>
</dbReference>
<dbReference type="CDD" id="cd14254">
    <property type="entry name" value="Dockerin_II"/>
    <property type="match status" value="1"/>
</dbReference>
<keyword evidence="4" id="KW-1185">Reference proteome</keyword>
<dbReference type="Pfam" id="PF00404">
    <property type="entry name" value="Dockerin_1"/>
    <property type="match status" value="1"/>
</dbReference>
<dbReference type="Gene3D" id="2.60.40.1120">
    <property type="entry name" value="Carboxypeptidase-like, regulatory domain"/>
    <property type="match status" value="1"/>
</dbReference>
<feature type="domain" description="Dockerin" evidence="2">
    <location>
        <begin position="635"/>
        <end position="703"/>
    </location>
</feature>
<dbReference type="STRING" id="698738.OLEAN_C27190"/>
<dbReference type="Gene3D" id="1.10.1330.10">
    <property type="entry name" value="Dockerin domain"/>
    <property type="match status" value="1"/>
</dbReference>
<name>R4YPQ0_OLEAN</name>
<dbReference type="InterPro" id="IPR036439">
    <property type="entry name" value="Dockerin_dom_sf"/>
</dbReference>
<dbReference type="SUPFAM" id="SSF63446">
    <property type="entry name" value="Type I dockerin domain"/>
    <property type="match status" value="1"/>
</dbReference>
<proteinExistence type="predicted"/>
<protein>
    <recommendedName>
        <fullName evidence="2">Dockerin domain-containing protein</fullName>
    </recommendedName>
</protein>
<dbReference type="Proteomes" id="UP000032749">
    <property type="component" value="Chromosome"/>
</dbReference>
<evidence type="ECO:0000313" key="3">
    <source>
        <dbReference type="EMBL" id="CCK76895.1"/>
    </source>
</evidence>
<dbReference type="KEGG" id="oai:OLEAN_C27190"/>
<organism evidence="3 4">
    <name type="scientific">Oleispira antarctica RB-8</name>
    <dbReference type="NCBI Taxonomy" id="698738"/>
    <lineage>
        <taxon>Bacteria</taxon>
        <taxon>Pseudomonadati</taxon>
        <taxon>Pseudomonadota</taxon>
        <taxon>Gammaproteobacteria</taxon>
        <taxon>Oceanospirillales</taxon>
        <taxon>Oceanospirillaceae</taxon>
        <taxon>Oleispira</taxon>
    </lineage>
</organism>
<dbReference type="GO" id="GO:0004553">
    <property type="term" value="F:hydrolase activity, hydrolyzing O-glycosyl compounds"/>
    <property type="evidence" value="ECO:0007669"/>
    <property type="project" value="InterPro"/>
</dbReference>
<keyword evidence="1" id="KW-0732">Signal</keyword>
<dbReference type="EMBL" id="FO203512">
    <property type="protein sequence ID" value="CCK76895.1"/>
    <property type="molecule type" value="Genomic_DNA"/>
</dbReference>
<dbReference type="AlphaFoldDB" id="R4YPQ0"/>
<gene>
    <name evidence="3" type="ORF">OLEAN_C27190</name>
</gene>
<dbReference type="SUPFAM" id="SSF49452">
    <property type="entry name" value="Starch-binding domain-like"/>
    <property type="match status" value="1"/>
</dbReference>
<feature type="signal peptide" evidence="1">
    <location>
        <begin position="1"/>
        <end position="18"/>
    </location>
</feature>